<organism evidence="2 3">
    <name type="scientific">Plasmopara halstedii</name>
    <name type="common">Downy mildew of sunflower</name>
    <dbReference type="NCBI Taxonomy" id="4781"/>
    <lineage>
        <taxon>Eukaryota</taxon>
        <taxon>Sar</taxon>
        <taxon>Stramenopiles</taxon>
        <taxon>Oomycota</taxon>
        <taxon>Peronosporomycetes</taxon>
        <taxon>Peronosporales</taxon>
        <taxon>Peronosporaceae</taxon>
        <taxon>Plasmopara</taxon>
    </lineage>
</organism>
<dbReference type="Proteomes" id="UP000054928">
    <property type="component" value="Unassembled WGS sequence"/>
</dbReference>
<feature type="compositionally biased region" description="Basic and acidic residues" evidence="1">
    <location>
        <begin position="217"/>
        <end position="227"/>
    </location>
</feature>
<evidence type="ECO:0000313" key="2">
    <source>
        <dbReference type="EMBL" id="CEG40170.1"/>
    </source>
</evidence>
<dbReference type="EMBL" id="CCYD01000468">
    <property type="protein sequence ID" value="CEG40170.1"/>
    <property type="molecule type" value="Genomic_DNA"/>
</dbReference>
<dbReference type="AlphaFoldDB" id="A0A0P1AI47"/>
<dbReference type="RefSeq" id="XP_024576539.1">
    <property type="nucleotide sequence ID" value="XM_024725798.1"/>
</dbReference>
<name>A0A0P1AI47_PLAHL</name>
<feature type="region of interest" description="Disordered" evidence="1">
    <location>
        <begin position="208"/>
        <end position="235"/>
    </location>
</feature>
<accession>A0A0P1AI47</accession>
<dbReference type="OrthoDB" id="167602at2759"/>
<reference evidence="3" key="1">
    <citation type="submission" date="2014-09" db="EMBL/GenBank/DDBJ databases">
        <authorList>
            <person name="Sharma Rahul"/>
            <person name="Thines Marco"/>
        </authorList>
    </citation>
    <scope>NUCLEOTIDE SEQUENCE [LARGE SCALE GENOMIC DNA]</scope>
</reference>
<sequence length="304" mass="34788">MTFANKEASMSISERNSCGFKHCAFCGDSLKNTLVTVVFNAPSESVPKLIPLRWRFLSNKAPLPKYICVACKEKRLVSQKCEQSVGLDIAWDEAHAPSEPSDKAIKLEHLERHDQNRQQRQNKQKQHQEQVVVKLLANQCSSFENVPLQKQAIDGQLKSRLSDQINDRLSSTAEFLETQQLLELPYNNCSVKRASTMTLSGAEKIRHVDIPQAESQQNERSDKERQRQRSVSHAQMLQRMRQHYTTVRVNGTSGYCATAPPRRIRHERRNMSIASCNHEEEPIKTDTTDVAIDLAYLRVYKDAR</sequence>
<protein>
    <submittedName>
        <fullName evidence="2">Uncharacterized protein</fullName>
    </submittedName>
</protein>
<evidence type="ECO:0000256" key="1">
    <source>
        <dbReference type="SAM" id="MobiDB-lite"/>
    </source>
</evidence>
<dbReference type="GeneID" id="36405437"/>
<evidence type="ECO:0000313" key="3">
    <source>
        <dbReference type="Proteomes" id="UP000054928"/>
    </source>
</evidence>
<keyword evidence="3" id="KW-1185">Reference proteome</keyword>
<proteinExistence type="predicted"/>